<sequence length="258" mass="27722">MIRLFRRRKPKVEILVPAAVEPPSSAHVAWEPIRQTRDAQAAARAFALRKFGPNDRAWYATRKFADGHFWEVHQGGAGLSFLPGIIDALNVPEPGKVWIPSDGRALEIVVRNGRPVCALLTENRSAAVASSGIAPVSASGRMNRVVKSGMPAVYAGAAALLGGVLVLGASGLFWLYAAEVVSINPPVAQEQLPHRQWGLVREAGDTRWVQRLEYTNGRWSVLWRDAPRRAATASPAEAAVVPASVPSPSPSAVPGIRP</sequence>
<evidence type="ECO:0000256" key="2">
    <source>
        <dbReference type="SAM" id="Phobius"/>
    </source>
</evidence>
<evidence type="ECO:0000313" key="4">
    <source>
        <dbReference type="Proteomes" id="UP001055247"/>
    </source>
</evidence>
<protein>
    <submittedName>
        <fullName evidence="3">Uncharacterized protein</fullName>
    </submittedName>
</protein>
<evidence type="ECO:0000256" key="1">
    <source>
        <dbReference type="SAM" id="MobiDB-lite"/>
    </source>
</evidence>
<proteinExistence type="predicted"/>
<name>A0AAV4ZGS1_9HYPH</name>
<keyword evidence="2" id="KW-0472">Membrane</keyword>
<keyword evidence="4" id="KW-1185">Reference proteome</keyword>
<keyword evidence="2" id="KW-0812">Transmembrane</keyword>
<dbReference type="EMBL" id="BPQO01000004">
    <property type="protein sequence ID" value="GJD87634.1"/>
    <property type="molecule type" value="Genomic_DNA"/>
</dbReference>
<comment type="caution">
    <text evidence="3">The sequence shown here is derived from an EMBL/GenBank/DDBJ whole genome shotgun (WGS) entry which is preliminary data.</text>
</comment>
<organism evidence="3 4">
    <name type="scientific">Methylobacterium hispanicum</name>
    <dbReference type="NCBI Taxonomy" id="270350"/>
    <lineage>
        <taxon>Bacteria</taxon>
        <taxon>Pseudomonadati</taxon>
        <taxon>Pseudomonadota</taxon>
        <taxon>Alphaproteobacteria</taxon>
        <taxon>Hyphomicrobiales</taxon>
        <taxon>Methylobacteriaceae</taxon>
        <taxon>Methylobacterium</taxon>
    </lineage>
</organism>
<reference evidence="3" key="1">
    <citation type="journal article" date="2016" name="Front. Microbiol.">
        <title>Genome Sequence of the Piezophilic, Mesophilic Sulfate-Reducing Bacterium Desulfovibrio indicus J2T.</title>
        <authorList>
            <person name="Cao J."/>
            <person name="Maignien L."/>
            <person name="Shao Z."/>
            <person name="Alain K."/>
            <person name="Jebbar M."/>
        </authorList>
    </citation>
    <scope>NUCLEOTIDE SEQUENCE</scope>
    <source>
        <strain evidence="3">DSM 16372</strain>
    </source>
</reference>
<feature type="transmembrane region" description="Helical" evidence="2">
    <location>
        <begin position="152"/>
        <end position="176"/>
    </location>
</feature>
<feature type="region of interest" description="Disordered" evidence="1">
    <location>
        <begin position="235"/>
        <end position="258"/>
    </location>
</feature>
<dbReference type="AlphaFoldDB" id="A0AAV4ZGS1"/>
<keyword evidence="2" id="KW-1133">Transmembrane helix</keyword>
<feature type="compositionally biased region" description="Low complexity" evidence="1">
    <location>
        <begin position="235"/>
        <end position="244"/>
    </location>
</feature>
<gene>
    <name evidence="3" type="ORF">BHAOGJBA_1139</name>
</gene>
<feature type="compositionally biased region" description="Pro residues" evidence="1">
    <location>
        <begin position="245"/>
        <end position="258"/>
    </location>
</feature>
<reference evidence="3" key="2">
    <citation type="submission" date="2021-08" db="EMBL/GenBank/DDBJ databases">
        <authorList>
            <person name="Tani A."/>
            <person name="Ola A."/>
            <person name="Ogura Y."/>
            <person name="Katsura K."/>
            <person name="Hayashi T."/>
        </authorList>
    </citation>
    <scope>NUCLEOTIDE SEQUENCE</scope>
    <source>
        <strain evidence="3">DSM 16372</strain>
    </source>
</reference>
<evidence type="ECO:0000313" key="3">
    <source>
        <dbReference type="EMBL" id="GJD87634.1"/>
    </source>
</evidence>
<accession>A0AAV4ZGS1</accession>
<dbReference type="RefSeq" id="WP_238229632.1">
    <property type="nucleotide sequence ID" value="NZ_BPQO01000004.1"/>
</dbReference>
<dbReference type="Proteomes" id="UP001055247">
    <property type="component" value="Unassembled WGS sequence"/>
</dbReference>